<protein>
    <submittedName>
        <fullName evidence="1">Uncharacterized protein</fullName>
    </submittedName>
</protein>
<comment type="caution">
    <text evidence="1">The sequence shown here is derived from an EMBL/GenBank/DDBJ whole genome shotgun (WGS) entry which is preliminary data.</text>
</comment>
<dbReference type="EMBL" id="JAPUUL010003252">
    <property type="protein sequence ID" value="KAJ8123919.1"/>
    <property type="molecule type" value="Genomic_DNA"/>
</dbReference>
<sequence length="323" mass="36947">MPGLVAPVSAGTDRSPVAAQKTTITSSSIPEPPGREEHHISTKKSYRSSSELHPEQNSLKHKPRKPLSRKERRRITAKTERLIVRRNALNEEIRRAVDKLLQSREWRHLEEQELRHLKKRTKKLARLKKLYRSDPSPDRARDRDLVRTLLRRFKRNLRPTIDDYINQRSDKASKGNETSSSGADRDSNSEWSGISDNEDGEPQQRTLEANLYLHCNPKSLQTEYTDLYDMAITRSSSKARPAPTDTPTGGGKRKREELVEGARTKRVRFAVDEETTDKTIIDKESGDLTFPPKKKMKFNAKTNGESEKEKQAPTQGEAQTNDD</sequence>
<evidence type="ECO:0000313" key="1">
    <source>
        <dbReference type="EMBL" id="KAJ8123919.1"/>
    </source>
</evidence>
<dbReference type="Proteomes" id="UP001153332">
    <property type="component" value="Unassembled WGS sequence"/>
</dbReference>
<proteinExistence type="predicted"/>
<name>A0ACC2J8Y0_9PEZI</name>
<keyword evidence="2" id="KW-1185">Reference proteome</keyword>
<accession>A0ACC2J8Y0</accession>
<organism evidence="1 2">
    <name type="scientific">Lasiodiplodia mahajangana</name>
    <dbReference type="NCBI Taxonomy" id="1108764"/>
    <lineage>
        <taxon>Eukaryota</taxon>
        <taxon>Fungi</taxon>
        <taxon>Dikarya</taxon>
        <taxon>Ascomycota</taxon>
        <taxon>Pezizomycotina</taxon>
        <taxon>Dothideomycetes</taxon>
        <taxon>Dothideomycetes incertae sedis</taxon>
        <taxon>Botryosphaeriales</taxon>
        <taxon>Botryosphaeriaceae</taxon>
        <taxon>Lasiodiplodia</taxon>
    </lineage>
</organism>
<evidence type="ECO:0000313" key="2">
    <source>
        <dbReference type="Proteomes" id="UP001153332"/>
    </source>
</evidence>
<reference evidence="1" key="1">
    <citation type="submission" date="2022-12" db="EMBL/GenBank/DDBJ databases">
        <title>Genome Sequence of Lasiodiplodia mahajangana.</title>
        <authorList>
            <person name="Buettner E."/>
        </authorList>
    </citation>
    <scope>NUCLEOTIDE SEQUENCE</scope>
    <source>
        <strain evidence="1">VT137</strain>
    </source>
</reference>
<gene>
    <name evidence="1" type="ORF">O1611_g9482</name>
</gene>